<keyword evidence="4" id="KW-0547">Nucleotide-binding</keyword>
<gene>
    <name evidence="14" type="ordered locus">Pcryo_1810</name>
</gene>
<evidence type="ECO:0000256" key="8">
    <source>
        <dbReference type="ARBA" id="ARBA00022881"/>
    </source>
</evidence>
<keyword evidence="15" id="KW-1185">Reference proteome</keyword>
<dbReference type="HOGENOM" id="CLU_156487_1_1_6"/>
<evidence type="ECO:0000256" key="4">
    <source>
        <dbReference type="ARBA" id="ARBA00022741"/>
    </source>
</evidence>
<evidence type="ECO:0000256" key="11">
    <source>
        <dbReference type="ARBA" id="ARBA00038000"/>
    </source>
</evidence>
<proteinExistence type="inferred from homology"/>
<keyword evidence="5" id="KW-0227">DNA damage</keyword>
<dbReference type="eggNOG" id="COG0178">
    <property type="taxonomic scope" value="Bacteria"/>
</dbReference>
<organism evidence="14 15">
    <name type="scientific">Psychrobacter cryohalolentis (strain ATCC BAA-1226 / DSM 17306 / VKM B-2378 / K5)</name>
    <dbReference type="NCBI Taxonomy" id="335284"/>
    <lineage>
        <taxon>Bacteria</taxon>
        <taxon>Pseudomonadati</taxon>
        <taxon>Pseudomonadota</taxon>
        <taxon>Gammaproteobacteria</taxon>
        <taxon>Moraxellales</taxon>
        <taxon>Moraxellaceae</taxon>
        <taxon>Psychrobacter</taxon>
    </lineage>
</organism>
<dbReference type="GO" id="GO:0003677">
    <property type="term" value="F:DNA binding"/>
    <property type="evidence" value="ECO:0007669"/>
    <property type="project" value="UniProtKB-KW"/>
</dbReference>
<dbReference type="STRING" id="335284.Pcryo_1810"/>
<keyword evidence="9" id="KW-0238">DNA-binding</keyword>
<protein>
    <recommendedName>
        <fullName evidence="12">UvrABC system protein A</fullName>
    </recommendedName>
    <alternativeName>
        <fullName evidence="13">Excinuclease ABC subunit A</fullName>
    </alternativeName>
</protein>
<evidence type="ECO:0000256" key="7">
    <source>
        <dbReference type="ARBA" id="ARBA00022840"/>
    </source>
</evidence>
<dbReference type="GO" id="GO:0005737">
    <property type="term" value="C:cytoplasm"/>
    <property type="evidence" value="ECO:0007669"/>
    <property type="project" value="UniProtKB-SubCell"/>
</dbReference>
<evidence type="ECO:0000256" key="10">
    <source>
        <dbReference type="ARBA" id="ARBA00023204"/>
    </source>
</evidence>
<keyword evidence="8" id="KW-0267">Excision nuclease</keyword>
<evidence type="ECO:0000256" key="1">
    <source>
        <dbReference type="ARBA" id="ARBA00004496"/>
    </source>
</evidence>
<evidence type="ECO:0000256" key="9">
    <source>
        <dbReference type="ARBA" id="ARBA00023125"/>
    </source>
</evidence>
<comment type="subcellular location">
    <subcellularLocation>
        <location evidence="1">Cytoplasm</location>
    </subcellularLocation>
</comment>
<keyword evidence="2" id="KW-0963">Cytoplasm</keyword>
<evidence type="ECO:0000313" key="14">
    <source>
        <dbReference type="EMBL" id="ABE75587.1"/>
    </source>
</evidence>
<dbReference type="PANTHER" id="PTHR43152:SF1">
    <property type="entry name" value="UVRA PROTEIN"/>
    <property type="match status" value="1"/>
</dbReference>
<comment type="similarity">
    <text evidence="11">Belongs to the ABC transporter superfamily. UvrA family.</text>
</comment>
<dbReference type="InterPro" id="IPR027417">
    <property type="entry name" value="P-loop_NTPase"/>
</dbReference>
<evidence type="ECO:0000256" key="6">
    <source>
        <dbReference type="ARBA" id="ARBA00022769"/>
    </source>
</evidence>
<reference evidence="14" key="1">
    <citation type="submission" date="2006-03" db="EMBL/GenBank/DDBJ databases">
        <title>Complete sequence of chromosome of Psychrobacter cryohalolentis K5.</title>
        <authorList>
            <consortium name="US DOE Joint Genome Institute"/>
            <person name="Copeland A."/>
            <person name="Lucas S."/>
            <person name="Lapidus A."/>
            <person name="Barry K."/>
            <person name="Detter J.C."/>
            <person name="Glavina del Rio T."/>
            <person name="Hammon N."/>
            <person name="Israni S."/>
            <person name="Dalin E."/>
            <person name="Tice H."/>
            <person name="Pitluck S."/>
            <person name="Brettin T."/>
            <person name="Bruce D."/>
            <person name="Han C."/>
            <person name="Tapia R."/>
            <person name="Sims D.R."/>
            <person name="Gilna P."/>
            <person name="Schmutz J."/>
            <person name="Larimer F."/>
            <person name="Land M."/>
            <person name="Hauser L."/>
            <person name="Kyrpides N."/>
            <person name="Kim E."/>
            <person name="Richardson P."/>
        </authorList>
    </citation>
    <scope>NUCLEOTIDE SEQUENCE</scope>
    <source>
        <strain evidence="14">K5</strain>
    </source>
</reference>
<evidence type="ECO:0000256" key="3">
    <source>
        <dbReference type="ARBA" id="ARBA00022737"/>
    </source>
</evidence>
<name>Q1Q9R6_PSYCK</name>
<dbReference type="EMBL" id="CP000323">
    <property type="protein sequence ID" value="ABE75587.1"/>
    <property type="molecule type" value="Genomic_DNA"/>
</dbReference>
<dbReference type="KEGG" id="pcr:Pcryo_1810"/>
<keyword evidence="6" id="KW-0228">DNA excision</keyword>
<dbReference type="PANTHER" id="PTHR43152">
    <property type="entry name" value="UVRABC SYSTEM PROTEIN A"/>
    <property type="match status" value="1"/>
</dbReference>
<keyword evidence="3" id="KW-0677">Repeat</keyword>
<dbReference type="GO" id="GO:0005524">
    <property type="term" value="F:ATP binding"/>
    <property type="evidence" value="ECO:0007669"/>
    <property type="project" value="UniProtKB-KW"/>
</dbReference>
<accession>Q1Q9R6</accession>
<dbReference type="Gene3D" id="3.40.50.300">
    <property type="entry name" value="P-loop containing nucleotide triphosphate hydrolases"/>
    <property type="match status" value="1"/>
</dbReference>
<dbReference type="Proteomes" id="UP000002425">
    <property type="component" value="Chromosome"/>
</dbReference>
<keyword evidence="10" id="KW-0234">DNA repair</keyword>
<evidence type="ECO:0000256" key="5">
    <source>
        <dbReference type="ARBA" id="ARBA00022763"/>
    </source>
</evidence>
<dbReference type="GO" id="GO:0004518">
    <property type="term" value="F:nuclease activity"/>
    <property type="evidence" value="ECO:0007669"/>
    <property type="project" value="UniProtKB-KW"/>
</dbReference>
<keyword evidence="7" id="KW-0067">ATP-binding</keyword>
<dbReference type="GO" id="GO:0006281">
    <property type="term" value="P:DNA repair"/>
    <property type="evidence" value="ECO:0007669"/>
    <property type="project" value="UniProtKB-KW"/>
</dbReference>
<evidence type="ECO:0000313" key="15">
    <source>
        <dbReference type="Proteomes" id="UP000002425"/>
    </source>
</evidence>
<evidence type="ECO:0000256" key="2">
    <source>
        <dbReference type="ARBA" id="ARBA00022490"/>
    </source>
</evidence>
<evidence type="ECO:0000256" key="12">
    <source>
        <dbReference type="ARBA" id="ARBA00039316"/>
    </source>
</evidence>
<dbReference type="AlphaFoldDB" id="Q1Q9R6"/>
<sequence>MVEHDMQVVISSDWIIDIGLGAGDEGGKIVAQGSSEQVAQSEINRTARFMGS</sequence>
<evidence type="ECO:0000256" key="13">
    <source>
        <dbReference type="ARBA" id="ARBA00042156"/>
    </source>
</evidence>